<dbReference type="InterPro" id="IPR045584">
    <property type="entry name" value="Pilin-like"/>
</dbReference>
<dbReference type="GO" id="GO:0042597">
    <property type="term" value="C:periplasmic space"/>
    <property type="evidence" value="ECO:0007669"/>
    <property type="project" value="UniProtKB-SubCell"/>
</dbReference>
<keyword evidence="5" id="KW-0812">Transmembrane</keyword>
<comment type="subcellular location">
    <subcellularLocation>
        <location evidence="1">Cell outer membrane</location>
        <topology evidence="1">Single-pass membrane protein</topology>
    </subcellularLocation>
    <subcellularLocation>
        <location evidence="2">Periplasm</location>
    </subcellularLocation>
</comment>
<keyword evidence="4" id="KW-0998">Cell outer membrane</keyword>
<dbReference type="Pfam" id="PF07963">
    <property type="entry name" value="N_methyl"/>
    <property type="match status" value="1"/>
</dbReference>
<dbReference type="EMBL" id="BMOE01000004">
    <property type="protein sequence ID" value="GGJ73175.1"/>
    <property type="molecule type" value="Genomic_DNA"/>
</dbReference>
<sequence>MRRTRRTLNGFTVVELLVVVAVIGIISASLIALSVRSYRDAQLRDGAVQLMTELRQARAAAQRSNQSSTVTLTSTSSTVPKGTYTVQVGGAATATTRSLPANVQAAPYKPASTSQYPNSAVYTAPYAEMGGAGAVTGVIWEVSSTQSSRRWYIKTVGVTGKVMLSAQAN</sequence>
<proteinExistence type="predicted"/>
<evidence type="ECO:0000256" key="5">
    <source>
        <dbReference type="SAM" id="Phobius"/>
    </source>
</evidence>
<dbReference type="RefSeq" id="WP_188962235.1">
    <property type="nucleotide sequence ID" value="NZ_BMOE01000004.1"/>
</dbReference>
<evidence type="ECO:0000256" key="3">
    <source>
        <dbReference type="ARBA" id="ARBA00022764"/>
    </source>
</evidence>
<reference evidence="6" key="2">
    <citation type="submission" date="2020-09" db="EMBL/GenBank/DDBJ databases">
        <authorList>
            <person name="Sun Q."/>
            <person name="Ohkuma M."/>
        </authorList>
    </citation>
    <scope>NUCLEOTIDE SEQUENCE</scope>
    <source>
        <strain evidence="6">JCM 14371</strain>
    </source>
</reference>
<comment type="caution">
    <text evidence="6">The sequence shown here is derived from an EMBL/GenBank/DDBJ whole genome shotgun (WGS) entry which is preliminary data.</text>
</comment>
<dbReference type="NCBIfam" id="TIGR02532">
    <property type="entry name" value="IV_pilin_GFxxxE"/>
    <property type="match status" value="1"/>
</dbReference>
<gene>
    <name evidence="6" type="ORF">GCM10008939_16890</name>
</gene>
<dbReference type="GO" id="GO:0009279">
    <property type="term" value="C:cell outer membrane"/>
    <property type="evidence" value="ECO:0007669"/>
    <property type="project" value="UniProtKB-SubCell"/>
</dbReference>
<dbReference type="SUPFAM" id="SSF54523">
    <property type="entry name" value="Pili subunits"/>
    <property type="match status" value="1"/>
</dbReference>
<keyword evidence="5" id="KW-0472">Membrane</keyword>
<dbReference type="AlphaFoldDB" id="A0A917PEG8"/>
<evidence type="ECO:0000256" key="1">
    <source>
        <dbReference type="ARBA" id="ARBA00004203"/>
    </source>
</evidence>
<evidence type="ECO:0000256" key="2">
    <source>
        <dbReference type="ARBA" id="ARBA00004418"/>
    </source>
</evidence>
<reference evidence="6" key="1">
    <citation type="journal article" date="2014" name="Int. J. Syst. Evol. Microbiol.">
        <title>Complete genome sequence of Corynebacterium casei LMG S-19264T (=DSM 44701T), isolated from a smear-ripened cheese.</title>
        <authorList>
            <consortium name="US DOE Joint Genome Institute (JGI-PGF)"/>
            <person name="Walter F."/>
            <person name="Albersmeier A."/>
            <person name="Kalinowski J."/>
            <person name="Ruckert C."/>
        </authorList>
    </citation>
    <scope>NUCLEOTIDE SEQUENCE</scope>
    <source>
        <strain evidence="6">JCM 14371</strain>
    </source>
</reference>
<evidence type="ECO:0008006" key="8">
    <source>
        <dbReference type="Google" id="ProtNLM"/>
    </source>
</evidence>
<evidence type="ECO:0000256" key="4">
    <source>
        <dbReference type="ARBA" id="ARBA00023237"/>
    </source>
</evidence>
<keyword evidence="5" id="KW-1133">Transmembrane helix</keyword>
<keyword evidence="3" id="KW-0574">Periplasm</keyword>
<dbReference type="Proteomes" id="UP000635726">
    <property type="component" value="Unassembled WGS sequence"/>
</dbReference>
<name>A0A917PEG8_9DEIO</name>
<organism evidence="6 7">
    <name type="scientific">Deinococcus aquiradiocola</name>
    <dbReference type="NCBI Taxonomy" id="393059"/>
    <lineage>
        <taxon>Bacteria</taxon>
        <taxon>Thermotogati</taxon>
        <taxon>Deinococcota</taxon>
        <taxon>Deinococci</taxon>
        <taxon>Deinococcales</taxon>
        <taxon>Deinococcaceae</taxon>
        <taxon>Deinococcus</taxon>
    </lineage>
</organism>
<keyword evidence="7" id="KW-1185">Reference proteome</keyword>
<protein>
    <recommendedName>
        <fullName evidence="8">Prepilin-type N-terminal cleavage/methylation domain-containing protein</fullName>
    </recommendedName>
</protein>
<dbReference type="InterPro" id="IPR012902">
    <property type="entry name" value="N_methyl_site"/>
</dbReference>
<evidence type="ECO:0000313" key="7">
    <source>
        <dbReference type="Proteomes" id="UP000635726"/>
    </source>
</evidence>
<accession>A0A917PEG8</accession>
<evidence type="ECO:0000313" key="6">
    <source>
        <dbReference type="EMBL" id="GGJ73175.1"/>
    </source>
</evidence>
<dbReference type="Gene3D" id="3.30.700.10">
    <property type="entry name" value="Glycoprotein, Type 4 Pilin"/>
    <property type="match status" value="1"/>
</dbReference>
<feature type="transmembrane region" description="Helical" evidence="5">
    <location>
        <begin position="12"/>
        <end position="35"/>
    </location>
</feature>